<evidence type="ECO:0000256" key="5">
    <source>
        <dbReference type="ARBA" id="ARBA00022692"/>
    </source>
</evidence>
<feature type="transmembrane region" description="Helical" evidence="8">
    <location>
        <begin position="21"/>
        <end position="53"/>
    </location>
</feature>
<sequence length="353" mass="37584">MNKRYWTWRLGRFSFLLERRAMRVVVWLVALVAVVFLVSAGTGSTLIAPWNVIKALFGQGSKGDHLVLYSFRLPRLVIGLLVGSSLAVSGAILQGMIRNPLASPDMLGVTGGATAAAVGFLAFFTREDLSYSLSVSIAWLPPAAFCGALLVGLAVYALAWKRGITPLRLVLIGIGVAAGMSSLTTMLLVKSPSVYAANEAYIWMTGSIYSSTWTKVRLLLPWTAVLLPAAFLLARRLNVHRLGDDTAVSVGGALERERLWMLLVSIGLAGSAVAFAGGIGFVGLMAPHIARRLVGGAHGGLLPASACIGAVLVMLADLLGRTAFPPFDVPCGVFIATVGAPYFIYLLYRNRHQ</sequence>
<dbReference type="RefSeq" id="WP_134751999.1">
    <property type="nucleotide sequence ID" value="NZ_MYFO02000002.1"/>
</dbReference>
<feature type="transmembrane region" description="Helical" evidence="8">
    <location>
        <begin position="169"/>
        <end position="189"/>
    </location>
</feature>
<proteinExistence type="inferred from homology"/>
<evidence type="ECO:0000256" key="6">
    <source>
        <dbReference type="ARBA" id="ARBA00022989"/>
    </source>
</evidence>
<feature type="transmembrane region" description="Helical" evidence="8">
    <location>
        <begin position="259"/>
        <end position="286"/>
    </location>
</feature>
<feature type="transmembrane region" description="Helical" evidence="8">
    <location>
        <begin position="105"/>
        <end position="125"/>
    </location>
</feature>
<protein>
    <submittedName>
        <fullName evidence="9">Iron ABC transporter permease</fullName>
    </submittedName>
</protein>
<dbReference type="CDD" id="cd06550">
    <property type="entry name" value="TM_ABC_iron-siderophores_like"/>
    <property type="match status" value="1"/>
</dbReference>
<evidence type="ECO:0000313" key="10">
    <source>
        <dbReference type="Proteomes" id="UP000298246"/>
    </source>
</evidence>
<dbReference type="AlphaFoldDB" id="A0A4Y8Q3Y9"/>
<feature type="transmembrane region" description="Helical" evidence="8">
    <location>
        <begin position="327"/>
        <end position="348"/>
    </location>
</feature>
<dbReference type="OrthoDB" id="9811721at2"/>
<evidence type="ECO:0000256" key="4">
    <source>
        <dbReference type="ARBA" id="ARBA00022475"/>
    </source>
</evidence>
<dbReference type="SUPFAM" id="SSF81345">
    <property type="entry name" value="ABC transporter involved in vitamin B12 uptake, BtuC"/>
    <property type="match status" value="1"/>
</dbReference>
<dbReference type="Proteomes" id="UP000298246">
    <property type="component" value="Unassembled WGS sequence"/>
</dbReference>
<comment type="similarity">
    <text evidence="2">Belongs to the binding-protein-dependent transport system permease family. FecCD subfamily.</text>
</comment>
<evidence type="ECO:0000313" key="9">
    <source>
        <dbReference type="EMBL" id="TFE88613.1"/>
    </source>
</evidence>
<dbReference type="GO" id="GO:0005886">
    <property type="term" value="C:plasma membrane"/>
    <property type="evidence" value="ECO:0007669"/>
    <property type="project" value="UniProtKB-SubCell"/>
</dbReference>
<feature type="transmembrane region" description="Helical" evidence="8">
    <location>
        <begin position="137"/>
        <end position="157"/>
    </location>
</feature>
<dbReference type="FunFam" id="1.10.3470.10:FF:000001">
    <property type="entry name" value="Vitamin B12 ABC transporter permease BtuC"/>
    <property type="match status" value="1"/>
</dbReference>
<reference evidence="9 10" key="1">
    <citation type="submission" date="2017-03" db="EMBL/GenBank/DDBJ databases">
        <title>Isolation of Levoglucosan Utilizing Bacteria.</title>
        <authorList>
            <person name="Arya A.S."/>
        </authorList>
    </citation>
    <scope>NUCLEOTIDE SEQUENCE [LARGE SCALE GENOMIC DNA]</scope>
    <source>
        <strain evidence="9 10">MEC069</strain>
    </source>
</reference>
<dbReference type="InterPro" id="IPR000522">
    <property type="entry name" value="ABC_transptr_permease_BtuC"/>
</dbReference>
<keyword evidence="5 8" id="KW-0812">Transmembrane</keyword>
<dbReference type="Gene3D" id="1.10.3470.10">
    <property type="entry name" value="ABC transporter involved in vitamin B12 uptake, BtuC"/>
    <property type="match status" value="1"/>
</dbReference>
<gene>
    <name evidence="9" type="ORF">B5M42_09180</name>
</gene>
<evidence type="ECO:0000256" key="7">
    <source>
        <dbReference type="ARBA" id="ARBA00023136"/>
    </source>
</evidence>
<feature type="transmembrane region" description="Helical" evidence="8">
    <location>
        <begin position="73"/>
        <end position="93"/>
    </location>
</feature>
<dbReference type="GO" id="GO:0033214">
    <property type="term" value="P:siderophore-iron import into cell"/>
    <property type="evidence" value="ECO:0007669"/>
    <property type="project" value="TreeGrafter"/>
</dbReference>
<evidence type="ECO:0000256" key="3">
    <source>
        <dbReference type="ARBA" id="ARBA00022448"/>
    </source>
</evidence>
<comment type="caution">
    <text evidence="9">The sequence shown here is derived from an EMBL/GenBank/DDBJ whole genome shotgun (WGS) entry which is preliminary data.</text>
</comment>
<dbReference type="InterPro" id="IPR037294">
    <property type="entry name" value="ABC_BtuC-like"/>
</dbReference>
<keyword evidence="6 8" id="KW-1133">Transmembrane helix</keyword>
<evidence type="ECO:0000256" key="1">
    <source>
        <dbReference type="ARBA" id="ARBA00004651"/>
    </source>
</evidence>
<dbReference type="EMBL" id="MYFO01000009">
    <property type="protein sequence ID" value="TFE88613.1"/>
    <property type="molecule type" value="Genomic_DNA"/>
</dbReference>
<keyword evidence="10" id="KW-1185">Reference proteome</keyword>
<comment type="subcellular location">
    <subcellularLocation>
        <location evidence="1">Cell membrane</location>
        <topology evidence="1">Multi-pass membrane protein</topology>
    </subcellularLocation>
</comment>
<dbReference type="GO" id="GO:0022857">
    <property type="term" value="F:transmembrane transporter activity"/>
    <property type="evidence" value="ECO:0007669"/>
    <property type="project" value="InterPro"/>
</dbReference>
<dbReference type="PANTHER" id="PTHR30472">
    <property type="entry name" value="FERRIC ENTEROBACTIN TRANSPORT SYSTEM PERMEASE PROTEIN"/>
    <property type="match status" value="1"/>
</dbReference>
<feature type="transmembrane region" description="Helical" evidence="8">
    <location>
        <begin position="293"/>
        <end position="315"/>
    </location>
</feature>
<keyword evidence="3" id="KW-0813">Transport</keyword>
<dbReference type="PANTHER" id="PTHR30472:SF24">
    <property type="entry name" value="FERRIC ENTEROBACTIN TRANSPORT SYSTEM PERMEASE PROTEIN FEPG"/>
    <property type="match status" value="1"/>
</dbReference>
<evidence type="ECO:0000256" key="2">
    <source>
        <dbReference type="ARBA" id="ARBA00007935"/>
    </source>
</evidence>
<keyword evidence="4" id="KW-1003">Cell membrane</keyword>
<dbReference type="Pfam" id="PF01032">
    <property type="entry name" value="FecCD"/>
    <property type="match status" value="1"/>
</dbReference>
<organism evidence="9 10">
    <name type="scientific">Paenibacillus athensensis</name>
    <dbReference type="NCBI Taxonomy" id="1967502"/>
    <lineage>
        <taxon>Bacteria</taxon>
        <taxon>Bacillati</taxon>
        <taxon>Bacillota</taxon>
        <taxon>Bacilli</taxon>
        <taxon>Bacillales</taxon>
        <taxon>Paenibacillaceae</taxon>
        <taxon>Paenibacillus</taxon>
    </lineage>
</organism>
<evidence type="ECO:0000256" key="8">
    <source>
        <dbReference type="SAM" id="Phobius"/>
    </source>
</evidence>
<name>A0A4Y8Q3Y9_9BACL</name>
<keyword evidence="7 8" id="KW-0472">Membrane</keyword>
<accession>A0A4Y8Q3Y9</accession>